<dbReference type="InterPro" id="IPR015424">
    <property type="entry name" value="PyrdxlP-dep_Trfase"/>
</dbReference>
<keyword evidence="5" id="KW-0663">Pyridoxal phosphate</keyword>
<dbReference type="InterPro" id="IPR015422">
    <property type="entry name" value="PyrdxlP-dep_Trfase_small"/>
</dbReference>
<dbReference type="Gene3D" id="3.40.640.10">
    <property type="entry name" value="Type I PLP-dependent aspartate aminotransferase-like (Major domain)"/>
    <property type="match status" value="1"/>
</dbReference>
<evidence type="ECO:0000256" key="5">
    <source>
        <dbReference type="ARBA" id="ARBA00022898"/>
    </source>
</evidence>
<evidence type="ECO:0000256" key="1">
    <source>
        <dbReference type="ARBA" id="ARBA00001933"/>
    </source>
</evidence>
<dbReference type="PANTHER" id="PTHR46383">
    <property type="entry name" value="ASPARTATE AMINOTRANSFERASE"/>
    <property type="match status" value="1"/>
</dbReference>
<organism evidence="7 8">
    <name type="scientific">Aerophobetes bacterium</name>
    <dbReference type="NCBI Taxonomy" id="2030807"/>
    <lineage>
        <taxon>Bacteria</taxon>
        <taxon>Candidatus Aerophobota</taxon>
    </lineage>
</organism>
<comment type="similarity">
    <text evidence="2">Belongs to the class-I pyridoxal-phosphate-dependent aminotransferase family.</text>
</comment>
<dbReference type="InterPro" id="IPR050596">
    <property type="entry name" value="AspAT/PAT-like"/>
</dbReference>
<accession>A0A662DGT3</accession>
<dbReference type="Pfam" id="PF00155">
    <property type="entry name" value="Aminotran_1_2"/>
    <property type="match status" value="1"/>
</dbReference>
<dbReference type="InterPro" id="IPR004839">
    <property type="entry name" value="Aminotransferase_I/II_large"/>
</dbReference>
<evidence type="ECO:0000256" key="2">
    <source>
        <dbReference type="ARBA" id="ARBA00007441"/>
    </source>
</evidence>
<proteinExistence type="inferred from homology"/>
<dbReference type="CDD" id="cd00609">
    <property type="entry name" value="AAT_like"/>
    <property type="match status" value="1"/>
</dbReference>
<dbReference type="Proteomes" id="UP000280417">
    <property type="component" value="Unassembled WGS sequence"/>
</dbReference>
<dbReference type="GO" id="GO:0008483">
    <property type="term" value="F:transaminase activity"/>
    <property type="evidence" value="ECO:0007669"/>
    <property type="project" value="UniProtKB-KW"/>
</dbReference>
<dbReference type="PANTHER" id="PTHR46383:SF1">
    <property type="entry name" value="ASPARTATE AMINOTRANSFERASE"/>
    <property type="match status" value="1"/>
</dbReference>
<reference evidence="7 8" key="1">
    <citation type="submission" date="2018-06" db="EMBL/GenBank/DDBJ databases">
        <title>Extensive metabolic versatility and redundancy in microbially diverse, dynamic hydrothermal sediments.</title>
        <authorList>
            <person name="Dombrowski N."/>
            <person name="Teske A."/>
            <person name="Baker B.J."/>
        </authorList>
    </citation>
    <scope>NUCLEOTIDE SEQUENCE [LARGE SCALE GENOMIC DNA]</scope>
    <source>
        <strain evidence="7">B3_G15</strain>
    </source>
</reference>
<evidence type="ECO:0000259" key="6">
    <source>
        <dbReference type="Pfam" id="PF00155"/>
    </source>
</evidence>
<dbReference type="SUPFAM" id="SSF53383">
    <property type="entry name" value="PLP-dependent transferases"/>
    <property type="match status" value="1"/>
</dbReference>
<feature type="domain" description="Aminotransferase class I/classII large" evidence="6">
    <location>
        <begin position="31"/>
        <end position="144"/>
    </location>
</feature>
<dbReference type="GO" id="GO:0030170">
    <property type="term" value="F:pyridoxal phosphate binding"/>
    <property type="evidence" value="ECO:0007669"/>
    <property type="project" value="InterPro"/>
</dbReference>
<keyword evidence="3 7" id="KW-0032">Aminotransferase</keyword>
<comment type="caution">
    <text evidence="7">The sequence shown here is derived from an EMBL/GenBank/DDBJ whole genome shotgun (WGS) entry which is preliminary data.</text>
</comment>
<evidence type="ECO:0000256" key="4">
    <source>
        <dbReference type="ARBA" id="ARBA00022679"/>
    </source>
</evidence>
<dbReference type="InterPro" id="IPR015421">
    <property type="entry name" value="PyrdxlP-dep_Trfase_major"/>
</dbReference>
<dbReference type="AlphaFoldDB" id="A0A662DGT3"/>
<evidence type="ECO:0000256" key="3">
    <source>
        <dbReference type="ARBA" id="ARBA00022576"/>
    </source>
</evidence>
<name>A0A662DGT3_UNCAE</name>
<dbReference type="GO" id="GO:0006520">
    <property type="term" value="P:amino acid metabolic process"/>
    <property type="evidence" value="ECO:0007669"/>
    <property type="project" value="InterPro"/>
</dbReference>
<feature type="non-terminal residue" evidence="7">
    <location>
        <position position="151"/>
    </location>
</feature>
<evidence type="ECO:0000313" key="7">
    <source>
        <dbReference type="EMBL" id="RLE15074.1"/>
    </source>
</evidence>
<comment type="cofactor">
    <cofactor evidence="1">
        <name>pyridoxal 5'-phosphate</name>
        <dbReference type="ChEBI" id="CHEBI:597326"/>
    </cofactor>
</comment>
<keyword evidence="4 7" id="KW-0808">Transferase</keyword>
<dbReference type="Gene3D" id="3.90.1150.10">
    <property type="entry name" value="Aspartate Aminotransferase, domain 1"/>
    <property type="match status" value="1"/>
</dbReference>
<gene>
    <name evidence="7" type="ORF">DRJ04_01195</name>
</gene>
<protein>
    <submittedName>
        <fullName evidence="7">Aspartate aminotransferase</fullName>
    </submittedName>
</protein>
<sequence length="151" mass="16763">MRVSNRVASLTPSATLAISAKAKQMRKEGKRIIDFSAGEPDFNTPEPVQKAAIKAIQENYTRYTPVAGSGELIQAISKKFREDNNLDYSPSQIVVGNGAKQIIFNALQVVCNPGDEVIVPMPYWVSYPEQIRLAGATPVYIYLEFEKELKI</sequence>
<evidence type="ECO:0000313" key="8">
    <source>
        <dbReference type="Proteomes" id="UP000280417"/>
    </source>
</evidence>
<dbReference type="EMBL" id="QMQA01000018">
    <property type="protein sequence ID" value="RLE15074.1"/>
    <property type="molecule type" value="Genomic_DNA"/>
</dbReference>